<dbReference type="EMBL" id="VIFM01000017">
    <property type="protein sequence ID" value="TQF16799.1"/>
    <property type="molecule type" value="Genomic_DNA"/>
</dbReference>
<keyword evidence="2" id="KW-1185">Reference proteome</keyword>
<dbReference type="SUPFAM" id="SSF56219">
    <property type="entry name" value="DNase I-like"/>
    <property type="match status" value="1"/>
</dbReference>
<evidence type="ECO:0000313" key="1">
    <source>
        <dbReference type="EMBL" id="TQF16799.1"/>
    </source>
</evidence>
<proteinExistence type="predicted"/>
<dbReference type="Gene3D" id="3.60.10.10">
    <property type="entry name" value="Endonuclease/exonuclease/phosphatase"/>
    <property type="match status" value="1"/>
</dbReference>
<dbReference type="AlphaFoldDB" id="A0A540X6F2"/>
<dbReference type="InterPro" id="IPR036691">
    <property type="entry name" value="Endo/exonu/phosph_ase_sf"/>
</dbReference>
<reference evidence="1 2" key="1">
    <citation type="submission" date="2019-06" db="EMBL/GenBank/DDBJ databases">
        <authorList>
            <person name="Livingstone P."/>
            <person name="Whitworth D."/>
        </authorList>
    </citation>
    <scope>NUCLEOTIDE SEQUENCE [LARGE SCALE GENOMIC DNA]</scope>
    <source>
        <strain evidence="1 2">AM401</strain>
    </source>
</reference>
<dbReference type="OrthoDB" id="5483485at2"/>
<accession>A0A540X6F2</accession>
<evidence type="ECO:0000313" key="2">
    <source>
        <dbReference type="Proteomes" id="UP000315369"/>
    </source>
</evidence>
<dbReference type="Proteomes" id="UP000315369">
    <property type="component" value="Unassembled WGS sequence"/>
</dbReference>
<name>A0A540X6F2_9BACT</name>
<evidence type="ECO:0008006" key="3">
    <source>
        <dbReference type="Google" id="ProtNLM"/>
    </source>
</evidence>
<organism evidence="1 2">
    <name type="scientific">Myxococcus llanfairpwllgwyngyllgogerychwyrndrobwllllantysiliogogogochensis</name>
    <dbReference type="NCBI Taxonomy" id="2590453"/>
    <lineage>
        <taxon>Bacteria</taxon>
        <taxon>Pseudomonadati</taxon>
        <taxon>Myxococcota</taxon>
        <taxon>Myxococcia</taxon>
        <taxon>Myxococcales</taxon>
        <taxon>Cystobacterineae</taxon>
        <taxon>Myxococcaceae</taxon>
        <taxon>Myxococcus</taxon>
    </lineage>
</organism>
<comment type="caution">
    <text evidence="1">The sequence shown here is derived from an EMBL/GenBank/DDBJ whole genome shotgun (WGS) entry which is preliminary data.</text>
</comment>
<protein>
    <recommendedName>
        <fullName evidence="3">Endonuclease/exonuclease/phosphatase domain-containing protein</fullName>
    </recommendedName>
</protein>
<gene>
    <name evidence="1" type="ORF">FJV41_06500</name>
</gene>
<sequence>MIIKCKRCHENTFVFEFESKKMCRRCIRLVARGQPTKGKFKYADNKLDHHKQRVQKVDMRVSGISKTRHTLRRTQSAMTLSEVSGSGSGQGMIEEPTTVDDTAPYIPPSVMRLQCMTLFIPFDAGNNFYKTNAKKGTFQADFIPQRDNHFASTSAPTTSRALSSLNTSVYPGQQVFEARSTPMTPTQIEGSYDNIVLKHIMACTNSSEWKRVHSASPIDLHVQLSRLCPEVIFLSEELKDAPFPKVLQPCPELRYRKIGSIKDILGPDAGVDAKNEIAAYALVDEKFMSHVLYDAKVLFRQGVKHKEKWLCVQKISPEFQVHIDIAGVHLDAGYTGFTSDTKKQQALAAVGEFARQNDIDALLGDLNMDSFELNGGFFPNQFNFTTLADNTVKPTYTLSHSNTNSQNNYMGGLIANTDQVETEAMNLRGEDTVSLSRTLDGKFYSDHPAIMANYFKSFHG</sequence>
<dbReference type="RefSeq" id="WP_141641536.1">
    <property type="nucleotide sequence ID" value="NZ_VIFM01000017.1"/>
</dbReference>